<dbReference type="RefSeq" id="WP_166882228.1">
    <property type="nucleotide sequence ID" value="NZ_WHJH01000078.1"/>
</dbReference>
<evidence type="ECO:0000313" key="1">
    <source>
        <dbReference type="EMBL" id="NHZ93541.1"/>
    </source>
</evidence>
<comment type="caution">
    <text evidence="1">The sequence shown here is derived from an EMBL/GenBank/DDBJ whole genome shotgun (WGS) entry which is preliminary data.</text>
</comment>
<sequence length="643" mass="66861">MAKTISISAEVDTASLSVAVTAAPGSAGIAVAYALASSSVMIANTSLGATVQYKVGSGAWLEIPVYSAVPVEVNLSYEQIMLRRARFDGGECSVRIDVDSVPRIRAGGSTLAKREQSARQLRMAIFGDSLSDGGAPGRAAGILDGRPWYGSTTVVTPANFGGLTWLYNAMVDGRAGAAGNGIGTIETDARCWMRWTYLGDTPGPWIDVSTGGFFVLPSGTFVNSGIFVKIRGATPGVPNASSLVNTAGIPSISDYNLLGYVPWLVGQLGATFTDYQTFAIPGATSADALKFVPQGLLTPLAAALLLIGTNDSPDTPAKAQASAANIIAAIDLIRVKVEYLAVGEPPPNINATQTVNKFMGVVGDIVSAYCASLKGNVEYISSWDRMVASGASVIGSGAGARPGAYFDDIHLMPFGGNEFAAPYAAAFLRRFSRAPSRRHALRTWDSTARAGSFNLNPTFRGTAGIFGGATPTAAGNGVTGTVPDGWTLTRVAGVSGTATQTCTTAFEASPDGGLSRYTMDVAGASQGDYHELSQQFNVPANMTAGEFFQFLTETQTVAANAIGLAIWQAQCVAGGNIQSSYVFQTGRDVANFTVEGPMLELRGEPQKMLSGFTLFTIRIRVGARTGGGTGKVGLRVGSMDRAQ</sequence>
<dbReference type="SUPFAM" id="SSF52266">
    <property type="entry name" value="SGNH hydrolase"/>
    <property type="match status" value="1"/>
</dbReference>
<dbReference type="Gene3D" id="3.40.50.1110">
    <property type="entry name" value="SGNH hydrolase"/>
    <property type="match status" value="1"/>
</dbReference>
<protein>
    <recommendedName>
        <fullName evidence="3">SGNH hydrolase-type esterase domain-containing protein</fullName>
    </recommendedName>
</protein>
<dbReference type="InterPro" id="IPR036514">
    <property type="entry name" value="SGNH_hydro_sf"/>
</dbReference>
<dbReference type="EMBL" id="WHJH01000078">
    <property type="protein sequence ID" value="NHZ93541.1"/>
    <property type="molecule type" value="Genomic_DNA"/>
</dbReference>
<dbReference type="Proteomes" id="UP000609726">
    <property type="component" value="Unassembled WGS sequence"/>
</dbReference>
<reference evidence="1 2" key="1">
    <citation type="submission" date="2019-10" db="EMBL/GenBank/DDBJ databases">
        <title>Taxonomy of Antarctic Massilia spp.: description of Massilia rubra sp. nov., Massilia aquatica sp. nov., Massilia mucilaginosa sp. nov., Massilia frigida sp. nov. isolated from streams, lakes and regoliths.</title>
        <authorList>
            <person name="Holochova P."/>
            <person name="Sedlacek I."/>
            <person name="Kralova S."/>
            <person name="Maslanova I."/>
            <person name="Busse H.-J."/>
            <person name="Stankova E."/>
            <person name="Vrbovska V."/>
            <person name="Kovarovic V."/>
            <person name="Bartak M."/>
            <person name="Svec P."/>
            <person name="Pantucek R."/>
        </authorList>
    </citation>
    <scope>NUCLEOTIDE SEQUENCE [LARGE SCALE GENOMIC DNA]</scope>
    <source>
        <strain evidence="1 2">CCM 8733</strain>
    </source>
</reference>
<keyword evidence="2" id="KW-1185">Reference proteome</keyword>
<dbReference type="PROSITE" id="PS01098">
    <property type="entry name" value="LIPASE_GDSL_SER"/>
    <property type="match status" value="1"/>
</dbReference>
<gene>
    <name evidence="1" type="ORF">F2P45_31745</name>
</gene>
<dbReference type="InterPro" id="IPR008265">
    <property type="entry name" value="Lipase_GDSL_AS"/>
</dbReference>
<evidence type="ECO:0000313" key="2">
    <source>
        <dbReference type="Proteomes" id="UP000609726"/>
    </source>
</evidence>
<name>A0ABX0P3V3_9BURK</name>
<accession>A0ABX0P3V3</accession>
<organism evidence="1 2">
    <name type="scientific">Massilia mucilaginosa</name>
    <dbReference type="NCBI Taxonomy" id="2609282"/>
    <lineage>
        <taxon>Bacteria</taxon>
        <taxon>Pseudomonadati</taxon>
        <taxon>Pseudomonadota</taxon>
        <taxon>Betaproteobacteria</taxon>
        <taxon>Burkholderiales</taxon>
        <taxon>Oxalobacteraceae</taxon>
        <taxon>Telluria group</taxon>
        <taxon>Massilia</taxon>
    </lineage>
</organism>
<evidence type="ECO:0008006" key="3">
    <source>
        <dbReference type="Google" id="ProtNLM"/>
    </source>
</evidence>
<proteinExistence type="predicted"/>